<reference evidence="1" key="1">
    <citation type="submission" date="2021-06" db="EMBL/GenBank/DDBJ databases">
        <title>Direct submission.</title>
        <authorList>
            <person name="Lee C.-S."/>
            <person name="Jin L."/>
        </authorList>
    </citation>
    <scope>NUCLEOTIDE SEQUENCE</scope>
    <source>
        <strain evidence="1">Con5</strain>
    </source>
</reference>
<dbReference type="AlphaFoldDB" id="A0A975S245"/>
<keyword evidence="2" id="KW-1185">Reference proteome</keyword>
<dbReference type="InterPro" id="IPR019056">
    <property type="entry name" value="Phage_TAC_6"/>
</dbReference>
<evidence type="ECO:0000313" key="1">
    <source>
        <dbReference type="EMBL" id="QWK90740.1"/>
    </source>
</evidence>
<dbReference type="KEGG" id="gfu:KM031_02160"/>
<accession>A0A975S245</accession>
<dbReference type="EMBL" id="CP076361">
    <property type="protein sequence ID" value="QWK90740.1"/>
    <property type="molecule type" value="Genomic_DNA"/>
</dbReference>
<gene>
    <name evidence="1" type="ORF">KM031_02160</name>
</gene>
<proteinExistence type="predicted"/>
<dbReference type="RefSeq" id="WP_215504013.1">
    <property type="nucleotide sequence ID" value="NZ_CP076361.1"/>
</dbReference>
<dbReference type="Pfam" id="PF09550">
    <property type="entry name" value="Phage_TAC_6"/>
    <property type="match status" value="1"/>
</dbReference>
<dbReference type="InterPro" id="IPR011739">
    <property type="entry name" value="GTA_rcc01693"/>
</dbReference>
<protein>
    <submittedName>
        <fullName evidence="1">Phage tail assembly chaperone</fullName>
    </submittedName>
</protein>
<dbReference type="NCBIfam" id="TIGR02216">
    <property type="entry name" value="phage_TIGR02216"/>
    <property type="match status" value="1"/>
</dbReference>
<name>A0A975S245_9RHOB</name>
<sequence length="63" mass="6738">MSGIDWPGLMRAGLCGLGLTPTEFWRLSPIELKIMLGAESAAPPLTRARLDELAAAFPDARKG</sequence>
<organism evidence="1 2">
    <name type="scientific">Gemmobacter fulvus</name>
    <dbReference type="NCBI Taxonomy" id="2840474"/>
    <lineage>
        <taxon>Bacteria</taxon>
        <taxon>Pseudomonadati</taxon>
        <taxon>Pseudomonadota</taxon>
        <taxon>Alphaproteobacteria</taxon>
        <taxon>Rhodobacterales</taxon>
        <taxon>Paracoccaceae</taxon>
        <taxon>Gemmobacter</taxon>
    </lineage>
</organism>
<evidence type="ECO:0000313" key="2">
    <source>
        <dbReference type="Proteomes" id="UP000679352"/>
    </source>
</evidence>
<dbReference type="Proteomes" id="UP000679352">
    <property type="component" value="Chromosome"/>
</dbReference>